<dbReference type="AlphaFoldDB" id="A0A368G627"/>
<evidence type="ECO:0000313" key="2">
    <source>
        <dbReference type="EMBL" id="RCN38480.1"/>
    </source>
</evidence>
<proteinExistence type="predicted"/>
<feature type="compositionally biased region" description="Basic and acidic residues" evidence="1">
    <location>
        <begin position="63"/>
        <end position="72"/>
    </location>
</feature>
<dbReference type="OrthoDB" id="5823882at2759"/>
<comment type="caution">
    <text evidence="2">The sequence shown here is derived from an EMBL/GenBank/DDBJ whole genome shotgun (WGS) entry which is preliminary data.</text>
</comment>
<keyword evidence="3" id="KW-1185">Reference proteome</keyword>
<sequence>MGRRLFEDVDSPNGSLTLTSLKAKNSLVSAAKLKRATAVTHVSSESKTKTRSKKAGKMSSGRNNDRKVNNID</sequence>
<dbReference type="Proteomes" id="UP000252519">
    <property type="component" value="Unassembled WGS sequence"/>
</dbReference>
<organism evidence="2 3">
    <name type="scientific">Ancylostoma caninum</name>
    <name type="common">Dog hookworm</name>
    <dbReference type="NCBI Taxonomy" id="29170"/>
    <lineage>
        <taxon>Eukaryota</taxon>
        <taxon>Metazoa</taxon>
        <taxon>Ecdysozoa</taxon>
        <taxon>Nematoda</taxon>
        <taxon>Chromadorea</taxon>
        <taxon>Rhabditida</taxon>
        <taxon>Rhabditina</taxon>
        <taxon>Rhabditomorpha</taxon>
        <taxon>Strongyloidea</taxon>
        <taxon>Ancylostomatidae</taxon>
        <taxon>Ancylostomatinae</taxon>
        <taxon>Ancylostoma</taxon>
    </lineage>
</organism>
<feature type="region of interest" description="Disordered" evidence="1">
    <location>
        <begin position="33"/>
        <end position="72"/>
    </location>
</feature>
<evidence type="ECO:0000313" key="3">
    <source>
        <dbReference type="Proteomes" id="UP000252519"/>
    </source>
</evidence>
<evidence type="ECO:0000256" key="1">
    <source>
        <dbReference type="SAM" id="MobiDB-lite"/>
    </source>
</evidence>
<reference evidence="2 3" key="1">
    <citation type="submission" date="2014-10" db="EMBL/GenBank/DDBJ databases">
        <title>Draft genome of the hookworm Ancylostoma caninum.</title>
        <authorList>
            <person name="Mitreva M."/>
        </authorList>
    </citation>
    <scope>NUCLEOTIDE SEQUENCE [LARGE SCALE GENOMIC DNA]</scope>
    <source>
        <strain evidence="2 3">Baltimore</strain>
    </source>
</reference>
<dbReference type="EMBL" id="JOJR01000397">
    <property type="protein sequence ID" value="RCN38480.1"/>
    <property type="molecule type" value="Genomic_DNA"/>
</dbReference>
<accession>A0A368G627</accession>
<name>A0A368G627_ANCCA</name>
<protein>
    <submittedName>
        <fullName evidence="2">Uncharacterized protein</fullName>
    </submittedName>
</protein>
<gene>
    <name evidence="2" type="ORF">ANCCAN_15617</name>
</gene>